<reference evidence="2" key="1">
    <citation type="journal article" date="2020" name="mSystems">
        <title>Genome- and Community-Level Interaction Insights into Carbon Utilization and Element Cycling Functions of Hydrothermarchaeota in Hydrothermal Sediment.</title>
        <authorList>
            <person name="Zhou Z."/>
            <person name="Liu Y."/>
            <person name="Xu W."/>
            <person name="Pan J."/>
            <person name="Luo Z.H."/>
            <person name="Li M."/>
        </authorList>
    </citation>
    <scope>NUCLEOTIDE SEQUENCE [LARGE SCALE GENOMIC DNA]</scope>
    <source>
        <strain evidence="2">SpSt-573</strain>
    </source>
</reference>
<gene>
    <name evidence="2" type="ORF">ENT37_10555</name>
</gene>
<feature type="transmembrane region" description="Helical" evidence="1">
    <location>
        <begin position="51"/>
        <end position="69"/>
    </location>
</feature>
<evidence type="ECO:0000313" key="2">
    <source>
        <dbReference type="EMBL" id="HGS22296.1"/>
    </source>
</evidence>
<dbReference type="EMBL" id="DSYK01000521">
    <property type="protein sequence ID" value="HGS22296.1"/>
    <property type="molecule type" value="Genomic_DNA"/>
</dbReference>
<keyword evidence="1" id="KW-0812">Transmembrane</keyword>
<name>A0A7C4KII9_9CHLR</name>
<feature type="transmembrane region" description="Helical" evidence="1">
    <location>
        <begin position="111"/>
        <end position="131"/>
    </location>
</feature>
<keyword evidence="1" id="KW-0472">Membrane</keyword>
<comment type="caution">
    <text evidence="2">The sequence shown here is derived from an EMBL/GenBank/DDBJ whole genome shotgun (WGS) entry which is preliminary data.</text>
</comment>
<protein>
    <submittedName>
        <fullName evidence="2">Uncharacterized protein</fullName>
    </submittedName>
</protein>
<evidence type="ECO:0000256" key="1">
    <source>
        <dbReference type="SAM" id="Phobius"/>
    </source>
</evidence>
<feature type="transmembrane region" description="Helical" evidence="1">
    <location>
        <begin position="22"/>
        <end position="45"/>
    </location>
</feature>
<keyword evidence="1" id="KW-1133">Transmembrane helix</keyword>
<sequence length="132" mass="14446">MTPWQKARAYLMAFLRILFRRILLYVAIVCGLVWASFLATGGFSIPALSERLVWSGLIIALISGFLVFGSTVGGRDYGLPGAFVRSAHVNDLIEFNITVRQQVDSRFDGRIQGFIVGLCVFGVGALVQSIFG</sequence>
<accession>A0A7C4KII9</accession>
<dbReference type="AlphaFoldDB" id="A0A7C4KII9"/>
<organism evidence="2">
    <name type="scientific">Anaerolinea thermolimosa</name>
    <dbReference type="NCBI Taxonomy" id="229919"/>
    <lineage>
        <taxon>Bacteria</taxon>
        <taxon>Bacillati</taxon>
        <taxon>Chloroflexota</taxon>
        <taxon>Anaerolineae</taxon>
        <taxon>Anaerolineales</taxon>
        <taxon>Anaerolineaceae</taxon>
        <taxon>Anaerolinea</taxon>
    </lineage>
</organism>
<proteinExistence type="predicted"/>